<organism evidence="1 2">
    <name type="scientific">Trifolium pratense</name>
    <name type="common">Red clover</name>
    <dbReference type="NCBI Taxonomy" id="57577"/>
    <lineage>
        <taxon>Eukaryota</taxon>
        <taxon>Viridiplantae</taxon>
        <taxon>Streptophyta</taxon>
        <taxon>Embryophyta</taxon>
        <taxon>Tracheophyta</taxon>
        <taxon>Spermatophyta</taxon>
        <taxon>Magnoliopsida</taxon>
        <taxon>eudicotyledons</taxon>
        <taxon>Gunneridae</taxon>
        <taxon>Pentapetalae</taxon>
        <taxon>rosids</taxon>
        <taxon>fabids</taxon>
        <taxon>Fabales</taxon>
        <taxon>Fabaceae</taxon>
        <taxon>Papilionoideae</taxon>
        <taxon>50 kb inversion clade</taxon>
        <taxon>NPAAA clade</taxon>
        <taxon>Hologalegina</taxon>
        <taxon>IRL clade</taxon>
        <taxon>Trifolieae</taxon>
        <taxon>Trifolium</taxon>
    </lineage>
</organism>
<comment type="caution">
    <text evidence="1">The sequence shown here is derived from an EMBL/GenBank/DDBJ whole genome shotgun (WGS) entry which is preliminary data.</text>
</comment>
<reference evidence="1 2" key="2">
    <citation type="journal article" date="2017" name="Front. Plant Sci.">
        <title>Gene Classification and Mining of Molecular Markers Useful in Red Clover (Trifolium pratense) Breeding.</title>
        <authorList>
            <person name="Istvanek J."/>
            <person name="Dluhosova J."/>
            <person name="Dluhos P."/>
            <person name="Patkova L."/>
            <person name="Nedelnik J."/>
            <person name="Repkova J."/>
        </authorList>
    </citation>
    <scope>NUCLEOTIDE SEQUENCE [LARGE SCALE GENOMIC DNA]</scope>
    <source>
        <strain evidence="2">cv. Tatra</strain>
        <tissue evidence="1">Young leaves</tissue>
    </source>
</reference>
<proteinExistence type="predicted"/>
<sequence length="27" mass="3170">MTILFRQSPPLFHQFNPLPSSAPIRHH</sequence>
<dbReference type="EMBL" id="ASHM01266456">
    <property type="protein sequence ID" value="PNX70195.1"/>
    <property type="molecule type" value="Genomic_DNA"/>
</dbReference>
<dbReference type="Proteomes" id="UP000236291">
    <property type="component" value="Unassembled WGS sequence"/>
</dbReference>
<accession>A0A2K3KV85</accession>
<feature type="non-terminal residue" evidence="1">
    <location>
        <position position="27"/>
    </location>
</feature>
<dbReference type="AlphaFoldDB" id="A0A2K3KV85"/>
<evidence type="ECO:0000313" key="2">
    <source>
        <dbReference type="Proteomes" id="UP000236291"/>
    </source>
</evidence>
<protein>
    <submittedName>
        <fullName evidence="1">Uncharacterized protein</fullName>
    </submittedName>
</protein>
<name>A0A2K3KV85_TRIPR</name>
<gene>
    <name evidence="1" type="ORF">L195_g064741</name>
</gene>
<evidence type="ECO:0000313" key="1">
    <source>
        <dbReference type="EMBL" id="PNX70195.1"/>
    </source>
</evidence>
<reference evidence="1 2" key="1">
    <citation type="journal article" date="2014" name="Am. J. Bot.">
        <title>Genome assembly and annotation for red clover (Trifolium pratense; Fabaceae).</title>
        <authorList>
            <person name="Istvanek J."/>
            <person name="Jaros M."/>
            <person name="Krenek A."/>
            <person name="Repkova J."/>
        </authorList>
    </citation>
    <scope>NUCLEOTIDE SEQUENCE [LARGE SCALE GENOMIC DNA]</scope>
    <source>
        <strain evidence="2">cv. Tatra</strain>
        <tissue evidence="1">Young leaves</tissue>
    </source>
</reference>